<protein>
    <recommendedName>
        <fullName evidence="3">Shikimate kinase</fullName>
    </recommendedName>
</protein>
<evidence type="ECO:0008006" key="3">
    <source>
        <dbReference type="Google" id="ProtNLM"/>
    </source>
</evidence>
<dbReference type="Proteomes" id="UP000198649">
    <property type="component" value="Unassembled WGS sequence"/>
</dbReference>
<dbReference type="SUPFAM" id="SSF52540">
    <property type="entry name" value="P-loop containing nucleoside triphosphate hydrolases"/>
    <property type="match status" value="1"/>
</dbReference>
<dbReference type="AlphaFoldDB" id="A0A1I3LA08"/>
<dbReference type="EMBL" id="FOQG01000013">
    <property type="protein sequence ID" value="SFI81296.1"/>
    <property type="molecule type" value="Genomic_DNA"/>
</dbReference>
<dbReference type="STRING" id="1005945.SAMN05216561_11369"/>
<evidence type="ECO:0000313" key="1">
    <source>
        <dbReference type="EMBL" id="SFI81296.1"/>
    </source>
</evidence>
<sequence length="173" mass="18433">MVLIGTMGVGKSSVAAALAGLLTTRGIPHARLDLDDVRRAWPAPADDPFHFALTTQNLSCLSTSFVRSGAEPLVLAGVIETRSGLATFSAAIDMPLTVCRLTASPDVLRRRLTARHLDDDEALRWHLARAPELDRILDAALLEACSVDVSTSTVSAAARDVARVVGWLQHPAC</sequence>
<proteinExistence type="predicted"/>
<dbReference type="Gene3D" id="3.40.50.300">
    <property type="entry name" value="P-loop containing nucleotide triphosphate hydrolases"/>
    <property type="match status" value="1"/>
</dbReference>
<name>A0A1I3LA08_9ACTN</name>
<evidence type="ECO:0000313" key="2">
    <source>
        <dbReference type="Proteomes" id="UP000198649"/>
    </source>
</evidence>
<reference evidence="1 2" key="1">
    <citation type="submission" date="2016-10" db="EMBL/GenBank/DDBJ databases">
        <authorList>
            <person name="de Groot N.N."/>
        </authorList>
    </citation>
    <scope>NUCLEOTIDE SEQUENCE [LARGE SCALE GENOMIC DNA]</scope>
    <source>
        <strain evidence="1 2">CGMCC 1.11156</strain>
    </source>
</reference>
<accession>A0A1I3LA08</accession>
<dbReference type="InterPro" id="IPR027417">
    <property type="entry name" value="P-loop_NTPase"/>
</dbReference>
<gene>
    <name evidence="1" type="ORF">SAMN05216561_11369</name>
</gene>
<organism evidence="1 2">
    <name type="scientific">Nocardioides psychrotolerans</name>
    <dbReference type="NCBI Taxonomy" id="1005945"/>
    <lineage>
        <taxon>Bacteria</taxon>
        <taxon>Bacillati</taxon>
        <taxon>Actinomycetota</taxon>
        <taxon>Actinomycetes</taxon>
        <taxon>Propionibacteriales</taxon>
        <taxon>Nocardioidaceae</taxon>
        <taxon>Nocardioides</taxon>
    </lineage>
</organism>
<keyword evidence="2" id="KW-1185">Reference proteome</keyword>